<gene>
    <name evidence="3" type="ORF">HNQ38_002913</name>
</gene>
<dbReference type="AlphaFoldDB" id="A0A7W8C4X1"/>
<name>A0A7W8C4X1_9BACT</name>
<evidence type="ECO:0000256" key="1">
    <source>
        <dbReference type="ARBA" id="ARBA00022676"/>
    </source>
</evidence>
<dbReference type="RefSeq" id="WP_183722501.1">
    <property type="nucleotide sequence ID" value="NZ_JACHGO010000012.1"/>
</dbReference>
<evidence type="ECO:0000313" key="3">
    <source>
        <dbReference type="EMBL" id="MBB5144793.1"/>
    </source>
</evidence>
<evidence type="ECO:0000256" key="2">
    <source>
        <dbReference type="ARBA" id="ARBA00022679"/>
    </source>
</evidence>
<dbReference type="SUPFAM" id="SSF53756">
    <property type="entry name" value="UDP-Glycosyltransferase/glycogen phosphorylase"/>
    <property type="match status" value="1"/>
</dbReference>
<organism evidence="3 4">
    <name type="scientific">Desulfovibrio intestinalis</name>
    <dbReference type="NCBI Taxonomy" id="58621"/>
    <lineage>
        <taxon>Bacteria</taxon>
        <taxon>Pseudomonadati</taxon>
        <taxon>Thermodesulfobacteriota</taxon>
        <taxon>Desulfovibrionia</taxon>
        <taxon>Desulfovibrionales</taxon>
        <taxon>Desulfovibrionaceae</taxon>
        <taxon>Desulfovibrio</taxon>
    </lineage>
</organism>
<dbReference type="PANTHER" id="PTHR12526">
    <property type="entry name" value="GLYCOSYLTRANSFERASE"/>
    <property type="match status" value="1"/>
</dbReference>
<reference evidence="3 4" key="1">
    <citation type="submission" date="2020-08" db="EMBL/GenBank/DDBJ databases">
        <title>Genomic Encyclopedia of Type Strains, Phase IV (KMG-IV): sequencing the most valuable type-strain genomes for metagenomic binning, comparative biology and taxonomic classification.</title>
        <authorList>
            <person name="Goeker M."/>
        </authorList>
    </citation>
    <scope>NUCLEOTIDE SEQUENCE [LARGE SCALE GENOMIC DNA]</scope>
    <source>
        <strain evidence="3 4">DSM 11275</strain>
    </source>
</reference>
<dbReference type="Gene3D" id="3.40.50.2000">
    <property type="entry name" value="Glycogen Phosphorylase B"/>
    <property type="match status" value="2"/>
</dbReference>
<dbReference type="GO" id="GO:0016757">
    <property type="term" value="F:glycosyltransferase activity"/>
    <property type="evidence" value="ECO:0007669"/>
    <property type="project" value="UniProtKB-KW"/>
</dbReference>
<proteinExistence type="predicted"/>
<dbReference type="EMBL" id="JACHGO010000012">
    <property type="protein sequence ID" value="MBB5144793.1"/>
    <property type="molecule type" value="Genomic_DNA"/>
</dbReference>
<evidence type="ECO:0000313" key="4">
    <source>
        <dbReference type="Proteomes" id="UP000539075"/>
    </source>
</evidence>
<protein>
    <submittedName>
        <fullName evidence="3">Glycosyltransferase involved in cell wall biosynthesis</fullName>
    </submittedName>
</protein>
<sequence>MQNTTLFLVTHRFPYGEGETFLQDEIPYLLEAGFRVSILPVSRASGRRALPAGVEVSDALVLTPRQKCAYMLRYGLGRLFWQEVLSGAVPFNARALARLAYACATVRVHKERLRAMLTAEENAGRKGVFYTYWFTPTTCACAGSHAPVVTRAHGNDIFPEQNASGYIPLCRWRATLPDMVVPCSRQGAATLEAQGVPPQRLAVSYLGVPEAEPQLRIPSPNERILLSCSSAVAIKRLDLLAERVRQYALARPECACVWHHVGGGELLAPLAEYCKNHLQGVANLQYVLHGQMPVDAVRAFMNTTAVDALVNVSASEGVPVSMMEALHAGIPIIGTAVGGIAELVTPDVGMLLPADANAEAFNAAVDALPRFKSPAARAAIVQAGRQRFSSANNYRNFCSQVLLPLVVAPPLLCPGDNCDPR</sequence>
<keyword evidence="2 3" id="KW-0808">Transferase</keyword>
<comment type="caution">
    <text evidence="3">The sequence shown here is derived from an EMBL/GenBank/DDBJ whole genome shotgun (WGS) entry which is preliminary data.</text>
</comment>
<dbReference type="PANTHER" id="PTHR12526:SF510">
    <property type="entry name" value="D-INOSITOL 3-PHOSPHATE GLYCOSYLTRANSFERASE"/>
    <property type="match status" value="1"/>
</dbReference>
<dbReference type="Proteomes" id="UP000539075">
    <property type="component" value="Unassembled WGS sequence"/>
</dbReference>
<dbReference type="Pfam" id="PF13692">
    <property type="entry name" value="Glyco_trans_1_4"/>
    <property type="match status" value="1"/>
</dbReference>
<keyword evidence="1" id="KW-0328">Glycosyltransferase</keyword>
<keyword evidence="4" id="KW-1185">Reference proteome</keyword>
<accession>A0A7W8C4X1</accession>